<keyword evidence="3" id="KW-1185">Reference proteome</keyword>
<keyword evidence="1" id="KW-0472">Membrane</keyword>
<keyword evidence="1" id="KW-1133">Transmembrane helix</keyword>
<sequence length="191" mass="21307">MQWLGTWSIKYKAIARYKGWVLGVGALLVTLLFYIGVVIPQRTAIAVVKDQNQTERERLKVIEAYAKKHPDSIGYLKELDQKLTLIDAKLPNQPELGEFIRQIEQASKLSNMRLAEIKPAAAIEKAGYMEVPIEILLTGSFSNLLEFIKAIEGSQRITSISNATIQSKQGMLEVKLTMVIYSLGAAGENKQ</sequence>
<dbReference type="InterPro" id="IPR014717">
    <property type="entry name" value="Transl_elong_EF1B/ribsomal_bS6"/>
</dbReference>
<name>A0A0U1KVT9_9FIRM</name>
<gene>
    <name evidence="2" type="ORF">SpAn4DRAFT_3754</name>
</gene>
<dbReference type="RefSeq" id="WP_021167358.1">
    <property type="nucleotide sequence ID" value="NZ_CTRP01000004.1"/>
</dbReference>
<reference evidence="3" key="1">
    <citation type="submission" date="2015-03" db="EMBL/GenBank/DDBJ databases">
        <authorList>
            <person name="Nijsse Bart"/>
        </authorList>
    </citation>
    <scope>NUCLEOTIDE SEQUENCE [LARGE SCALE GENOMIC DNA]</scope>
</reference>
<dbReference type="Gene3D" id="3.30.70.60">
    <property type="match status" value="1"/>
</dbReference>
<evidence type="ECO:0000256" key="1">
    <source>
        <dbReference type="SAM" id="Phobius"/>
    </source>
</evidence>
<dbReference type="PANTHER" id="PTHR39555">
    <property type="entry name" value="FIMBRIAL ASSEMBLY PROTEIN PILO-LIKE PROTEIN-RELATED"/>
    <property type="match status" value="1"/>
</dbReference>
<organism evidence="2 3">
    <name type="scientific">Sporomusa ovata</name>
    <dbReference type="NCBI Taxonomy" id="2378"/>
    <lineage>
        <taxon>Bacteria</taxon>
        <taxon>Bacillati</taxon>
        <taxon>Bacillota</taxon>
        <taxon>Negativicutes</taxon>
        <taxon>Selenomonadales</taxon>
        <taxon>Sporomusaceae</taxon>
        <taxon>Sporomusa</taxon>
    </lineage>
</organism>
<dbReference type="GO" id="GO:0043107">
    <property type="term" value="P:type IV pilus-dependent motility"/>
    <property type="evidence" value="ECO:0007669"/>
    <property type="project" value="InterPro"/>
</dbReference>
<evidence type="ECO:0008006" key="4">
    <source>
        <dbReference type="Google" id="ProtNLM"/>
    </source>
</evidence>
<protein>
    <recommendedName>
        <fullName evidence="4">Type IV pilus biogenesis protein PilO</fullName>
    </recommendedName>
</protein>
<evidence type="ECO:0000313" key="2">
    <source>
        <dbReference type="EMBL" id="CQR71249.1"/>
    </source>
</evidence>
<dbReference type="AlphaFoldDB" id="A0A0U1KVT9"/>
<evidence type="ECO:0000313" key="3">
    <source>
        <dbReference type="Proteomes" id="UP000049855"/>
    </source>
</evidence>
<dbReference type="Pfam" id="PF04350">
    <property type="entry name" value="PilO"/>
    <property type="match status" value="1"/>
</dbReference>
<keyword evidence="1" id="KW-0812">Transmembrane</keyword>
<accession>A0A0U1KVT9</accession>
<feature type="transmembrane region" description="Helical" evidence="1">
    <location>
        <begin position="20"/>
        <end position="39"/>
    </location>
</feature>
<dbReference type="GO" id="GO:0043683">
    <property type="term" value="P:type IV pilus assembly"/>
    <property type="evidence" value="ECO:0007669"/>
    <property type="project" value="InterPro"/>
</dbReference>
<proteinExistence type="predicted"/>
<dbReference type="EMBL" id="CTRP01000004">
    <property type="protein sequence ID" value="CQR71249.1"/>
    <property type="molecule type" value="Genomic_DNA"/>
</dbReference>
<dbReference type="InterPro" id="IPR007445">
    <property type="entry name" value="PilO"/>
</dbReference>
<dbReference type="Proteomes" id="UP000049855">
    <property type="component" value="Unassembled WGS sequence"/>
</dbReference>
<dbReference type="PANTHER" id="PTHR39555:SF1">
    <property type="entry name" value="TYPE IV PILUS INNER MEMBRANE COMPONENT PILO"/>
    <property type="match status" value="1"/>
</dbReference>